<reference evidence="1" key="1">
    <citation type="submission" date="2019-08" db="EMBL/GenBank/DDBJ databases">
        <authorList>
            <person name="Kucharzyk K."/>
            <person name="Murdoch R.W."/>
            <person name="Higgins S."/>
            <person name="Loffler F."/>
        </authorList>
    </citation>
    <scope>NUCLEOTIDE SEQUENCE</scope>
</reference>
<sequence>MRHKPESHKQIHAKRAVYETERHYAEYTQQDCRTHLRRVNYAEVDSQ</sequence>
<gene>
    <name evidence="1" type="ORF">SDC9_187870</name>
</gene>
<accession>A0A645HVY1</accession>
<dbReference type="EMBL" id="VSSQ01096682">
    <property type="protein sequence ID" value="MPN40334.1"/>
    <property type="molecule type" value="Genomic_DNA"/>
</dbReference>
<organism evidence="1">
    <name type="scientific">bioreactor metagenome</name>
    <dbReference type="NCBI Taxonomy" id="1076179"/>
    <lineage>
        <taxon>unclassified sequences</taxon>
        <taxon>metagenomes</taxon>
        <taxon>ecological metagenomes</taxon>
    </lineage>
</organism>
<protein>
    <submittedName>
        <fullName evidence="1">Uncharacterized protein</fullName>
    </submittedName>
</protein>
<comment type="caution">
    <text evidence="1">The sequence shown here is derived from an EMBL/GenBank/DDBJ whole genome shotgun (WGS) entry which is preliminary data.</text>
</comment>
<proteinExistence type="predicted"/>
<name>A0A645HVY1_9ZZZZ</name>
<dbReference type="AlphaFoldDB" id="A0A645HVY1"/>
<evidence type="ECO:0000313" key="1">
    <source>
        <dbReference type="EMBL" id="MPN40334.1"/>
    </source>
</evidence>